<gene>
    <name evidence="1" type="ORF">CLUMA_CG003886</name>
</gene>
<accession>A0A1J1HS08</accession>
<dbReference type="AlphaFoldDB" id="A0A1J1HS08"/>
<organism evidence="1 2">
    <name type="scientific">Clunio marinus</name>
    <dbReference type="NCBI Taxonomy" id="568069"/>
    <lineage>
        <taxon>Eukaryota</taxon>
        <taxon>Metazoa</taxon>
        <taxon>Ecdysozoa</taxon>
        <taxon>Arthropoda</taxon>
        <taxon>Hexapoda</taxon>
        <taxon>Insecta</taxon>
        <taxon>Pterygota</taxon>
        <taxon>Neoptera</taxon>
        <taxon>Endopterygota</taxon>
        <taxon>Diptera</taxon>
        <taxon>Nematocera</taxon>
        <taxon>Chironomoidea</taxon>
        <taxon>Chironomidae</taxon>
        <taxon>Clunio</taxon>
    </lineage>
</organism>
<sequence length="60" mass="6986">MRVDSKTLLLNYHIRPSKKEVLLVESVQGDDPVRSLISCFNVHQRDKHQHSDCVRKLTKS</sequence>
<evidence type="ECO:0000313" key="2">
    <source>
        <dbReference type="Proteomes" id="UP000183832"/>
    </source>
</evidence>
<proteinExistence type="predicted"/>
<reference evidence="1 2" key="1">
    <citation type="submission" date="2015-04" db="EMBL/GenBank/DDBJ databases">
        <authorList>
            <person name="Syromyatnikov M.Y."/>
            <person name="Popov V.N."/>
        </authorList>
    </citation>
    <scope>NUCLEOTIDE SEQUENCE [LARGE SCALE GENOMIC DNA]</scope>
</reference>
<dbReference type="Proteomes" id="UP000183832">
    <property type="component" value="Unassembled WGS sequence"/>
</dbReference>
<evidence type="ECO:0000313" key="1">
    <source>
        <dbReference type="EMBL" id="CRK90172.1"/>
    </source>
</evidence>
<protein>
    <submittedName>
        <fullName evidence="1">CLUMA_CG003886, isoform A</fullName>
    </submittedName>
</protein>
<dbReference type="EMBL" id="CVRI01000017">
    <property type="protein sequence ID" value="CRK90172.1"/>
    <property type="molecule type" value="Genomic_DNA"/>
</dbReference>
<name>A0A1J1HS08_9DIPT</name>
<keyword evidence="2" id="KW-1185">Reference proteome</keyword>